<reference evidence="2" key="1">
    <citation type="journal article" date="2020" name="Stud. Mycol.">
        <title>101 Dothideomycetes genomes: A test case for predicting lifestyles and emergence of pathogens.</title>
        <authorList>
            <person name="Haridas S."/>
            <person name="Albert R."/>
            <person name="Binder M."/>
            <person name="Bloem J."/>
            <person name="LaButti K."/>
            <person name="Salamov A."/>
            <person name="Andreopoulos B."/>
            <person name="Baker S."/>
            <person name="Barry K."/>
            <person name="Bills G."/>
            <person name="Bluhm B."/>
            <person name="Cannon C."/>
            <person name="Castanera R."/>
            <person name="Culley D."/>
            <person name="Daum C."/>
            <person name="Ezra D."/>
            <person name="Gonzalez J."/>
            <person name="Henrissat B."/>
            <person name="Kuo A."/>
            <person name="Liang C."/>
            <person name="Lipzen A."/>
            <person name="Lutzoni F."/>
            <person name="Magnuson J."/>
            <person name="Mondo S."/>
            <person name="Nolan M."/>
            <person name="Ohm R."/>
            <person name="Pangilinan J."/>
            <person name="Park H.-J."/>
            <person name="Ramirez L."/>
            <person name="Alfaro M."/>
            <person name="Sun H."/>
            <person name="Tritt A."/>
            <person name="Yoshinaga Y."/>
            <person name="Zwiers L.-H."/>
            <person name="Turgeon B."/>
            <person name="Goodwin S."/>
            <person name="Spatafora J."/>
            <person name="Crous P."/>
            <person name="Grigoriev I."/>
        </authorList>
    </citation>
    <scope>NUCLEOTIDE SEQUENCE [LARGE SCALE GENOMIC DNA]</scope>
    <source>
        <strain evidence="2">CECT 20119</strain>
    </source>
</reference>
<proteinExistence type="predicted"/>
<organism evidence="1 2">
    <name type="scientific">Elsinoe ampelina</name>
    <dbReference type="NCBI Taxonomy" id="302913"/>
    <lineage>
        <taxon>Eukaryota</taxon>
        <taxon>Fungi</taxon>
        <taxon>Dikarya</taxon>
        <taxon>Ascomycota</taxon>
        <taxon>Pezizomycotina</taxon>
        <taxon>Dothideomycetes</taxon>
        <taxon>Dothideomycetidae</taxon>
        <taxon>Myriangiales</taxon>
        <taxon>Elsinoaceae</taxon>
        <taxon>Elsinoe</taxon>
    </lineage>
</organism>
<dbReference type="AlphaFoldDB" id="A0A6A6GQJ9"/>
<evidence type="ECO:0000313" key="1">
    <source>
        <dbReference type="EMBL" id="KAF2227878.1"/>
    </source>
</evidence>
<accession>A0A6A6GQJ9</accession>
<sequence>MKCQGTGRTWYLPVAPSCRRDSLLLRRARCIYSIPRYSKRLAWLPEIRRKISCEMMMIVVVVSASTFRGSNWYCRDEWKN</sequence>
<keyword evidence="2" id="KW-1185">Reference proteome</keyword>
<evidence type="ECO:0000313" key="2">
    <source>
        <dbReference type="Proteomes" id="UP000799538"/>
    </source>
</evidence>
<protein>
    <submittedName>
        <fullName evidence="1">Uncharacterized protein</fullName>
    </submittedName>
</protein>
<dbReference type="EMBL" id="ML992501">
    <property type="protein sequence ID" value="KAF2227878.1"/>
    <property type="molecule type" value="Genomic_DNA"/>
</dbReference>
<dbReference type="Proteomes" id="UP000799538">
    <property type="component" value="Unassembled WGS sequence"/>
</dbReference>
<name>A0A6A6GQJ9_9PEZI</name>
<gene>
    <name evidence="1" type="ORF">BDZ85DRAFT_255037</name>
</gene>